<evidence type="ECO:0000313" key="1">
    <source>
        <dbReference type="EMBL" id="WED43134.1"/>
    </source>
</evidence>
<keyword evidence="2" id="KW-1185">Reference proteome</keyword>
<reference evidence="1 2" key="1">
    <citation type="submission" date="2023-02" db="EMBL/GenBank/DDBJ databases">
        <title>Genome Sequence of L. cardiaca H63T.</title>
        <authorList>
            <person name="Lopez A.E."/>
            <person name="Cianciotto N.P."/>
        </authorList>
    </citation>
    <scope>NUCLEOTIDE SEQUENCE [LARGE SCALE GENOMIC DNA]</scope>
    <source>
        <strain evidence="1 2">H63</strain>
    </source>
</reference>
<protein>
    <submittedName>
        <fullName evidence="1">Uncharacterized protein</fullName>
    </submittedName>
</protein>
<accession>A0ABY8ATN7</accession>
<gene>
    <name evidence="1" type="ORF">PXX05_14740</name>
</gene>
<dbReference type="Proteomes" id="UP001222087">
    <property type="component" value="Chromosome"/>
</dbReference>
<proteinExistence type="predicted"/>
<dbReference type="EMBL" id="CP119078">
    <property type="protein sequence ID" value="WED43134.1"/>
    <property type="molecule type" value="Genomic_DNA"/>
</dbReference>
<evidence type="ECO:0000313" key="2">
    <source>
        <dbReference type="Proteomes" id="UP001222087"/>
    </source>
</evidence>
<sequence>MSHSIAVHTDVLATETLSAQYIQALTQFAAQHYKFHNHFNFSQEILGINKTGEIAVFYDNAHKIIGFTRISCQHLQLDNQPVTIYSGGTYHDQKADLSFDAARFGLTRAIKYKLANPMREIFFFANADTPARYQFLANLSTTLYPKEGQAIPLRILKLVENLKKHNGWSSRTSHPMIIGEQMALRNLHATTEEKTPLVSYYLSLNPDYASGNSLLVYLPLNFADISQGIRHLLTQPSLA</sequence>
<name>A0ABY8ATN7_9GAMM</name>
<organism evidence="1 2">
    <name type="scientific">Legionella cardiaca</name>
    <dbReference type="NCBI Taxonomy" id="1071983"/>
    <lineage>
        <taxon>Bacteria</taxon>
        <taxon>Pseudomonadati</taxon>
        <taxon>Pseudomonadota</taxon>
        <taxon>Gammaproteobacteria</taxon>
        <taxon>Legionellales</taxon>
        <taxon>Legionellaceae</taxon>
        <taxon>Legionella</taxon>
    </lineage>
</organism>
<dbReference type="RefSeq" id="WP_275088948.1">
    <property type="nucleotide sequence ID" value="NZ_CP119078.1"/>
</dbReference>